<evidence type="ECO:0000313" key="3">
    <source>
        <dbReference type="Proteomes" id="UP000254000"/>
    </source>
</evidence>
<dbReference type="Gene3D" id="3.40.50.360">
    <property type="match status" value="1"/>
</dbReference>
<keyword evidence="3" id="KW-1185">Reference proteome</keyword>
<dbReference type="GO" id="GO:0009055">
    <property type="term" value="F:electron transfer activity"/>
    <property type="evidence" value="ECO:0007669"/>
    <property type="project" value="InterPro"/>
</dbReference>
<dbReference type="InterPro" id="IPR054633">
    <property type="entry name" value="BilS"/>
</dbReference>
<dbReference type="NCBIfam" id="NF045594">
    <property type="entry name" value="flavodox_BilS"/>
    <property type="match status" value="1"/>
</dbReference>
<accession>A0A369LZJ1</accession>
<dbReference type="GO" id="GO:0010181">
    <property type="term" value="F:FMN binding"/>
    <property type="evidence" value="ECO:0007669"/>
    <property type="project" value="InterPro"/>
</dbReference>
<dbReference type="InterPro" id="IPR008254">
    <property type="entry name" value="Flavodoxin/NO_synth"/>
</dbReference>
<dbReference type="Pfam" id="PF12641">
    <property type="entry name" value="Flavodoxin_3"/>
    <property type="match status" value="1"/>
</dbReference>
<feature type="domain" description="Flavodoxin-like" evidence="1">
    <location>
        <begin position="5"/>
        <end position="167"/>
    </location>
</feature>
<dbReference type="Proteomes" id="UP000254000">
    <property type="component" value="Unassembled WGS sequence"/>
</dbReference>
<proteinExistence type="predicted"/>
<dbReference type="InterPro" id="IPR001226">
    <property type="entry name" value="Flavodoxin_CS"/>
</dbReference>
<dbReference type="EMBL" id="PPTS01000005">
    <property type="protein sequence ID" value="RDB64943.1"/>
    <property type="molecule type" value="Genomic_DNA"/>
</dbReference>
<evidence type="ECO:0000259" key="1">
    <source>
        <dbReference type="Pfam" id="PF12641"/>
    </source>
</evidence>
<dbReference type="PROSITE" id="PS00201">
    <property type="entry name" value="FLAVODOXIN"/>
    <property type="match status" value="1"/>
</dbReference>
<dbReference type="OrthoDB" id="307208at2"/>
<dbReference type="InterPro" id="IPR029039">
    <property type="entry name" value="Flavoprotein-like_sf"/>
</dbReference>
<sequence>MTYAIVYDSRTGNTEELARAVAEALPAQGRLAFGRVGEVDAASVAQADRVYAGFWTNRGDCTDEMGELLAGLAGKEVFLFGTCGFGADETYFAGVAARAAAHLPESAQLIGTFMCQGRMPSSVRRRYERTAEANPVQAARMAQLIANFDEAAAHPNDADLARLRARVQAAPSA</sequence>
<gene>
    <name evidence="2" type="ORF">C1877_09515</name>
</gene>
<dbReference type="SUPFAM" id="SSF52218">
    <property type="entry name" value="Flavoproteins"/>
    <property type="match status" value="1"/>
</dbReference>
<dbReference type="RefSeq" id="WP_015538947.1">
    <property type="nucleotide sequence ID" value="NZ_CABMMS010000005.1"/>
</dbReference>
<protein>
    <submittedName>
        <fullName evidence="2">Flavodoxin</fullName>
    </submittedName>
</protein>
<name>A0A369LZJ1_9ACTN</name>
<comment type="caution">
    <text evidence="2">The sequence shown here is derived from an EMBL/GenBank/DDBJ whole genome shotgun (WGS) entry which is preliminary data.</text>
</comment>
<dbReference type="GeneID" id="78359927"/>
<dbReference type="AlphaFoldDB" id="A0A369LZJ1"/>
<organism evidence="2 3">
    <name type="scientific">Gordonibacter pamelaeae</name>
    <dbReference type="NCBI Taxonomy" id="471189"/>
    <lineage>
        <taxon>Bacteria</taxon>
        <taxon>Bacillati</taxon>
        <taxon>Actinomycetota</taxon>
        <taxon>Coriobacteriia</taxon>
        <taxon>Eggerthellales</taxon>
        <taxon>Eggerthellaceae</taxon>
        <taxon>Gordonibacter</taxon>
    </lineage>
</organism>
<reference evidence="2 3" key="1">
    <citation type="journal article" date="2018" name="Elife">
        <title>Discovery and characterization of a prevalent human gut bacterial enzyme sufficient for the inactivation of a family of plant toxins.</title>
        <authorList>
            <person name="Koppel N."/>
            <person name="Bisanz J.E."/>
            <person name="Pandelia M.E."/>
            <person name="Turnbaugh P.J."/>
            <person name="Balskus E.P."/>
        </authorList>
    </citation>
    <scope>NUCLEOTIDE SEQUENCE [LARGE SCALE GENOMIC DNA]</scope>
    <source>
        <strain evidence="2 3">3C</strain>
    </source>
</reference>
<evidence type="ECO:0000313" key="2">
    <source>
        <dbReference type="EMBL" id="RDB64943.1"/>
    </source>
</evidence>